<name>A0A5Q2MQU3_9ACTN</name>
<proteinExistence type="inferred from homology"/>
<accession>A0A5Q2MQU3</accession>
<dbReference type="GO" id="GO:0016491">
    <property type="term" value="F:oxidoreductase activity"/>
    <property type="evidence" value="ECO:0007669"/>
    <property type="project" value="UniProtKB-KW"/>
</dbReference>
<dbReference type="SUPFAM" id="SSF51735">
    <property type="entry name" value="NAD(P)-binding Rossmann-fold domains"/>
    <property type="match status" value="1"/>
</dbReference>
<dbReference type="PANTHER" id="PTHR43639">
    <property type="entry name" value="OXIDOREDUCTASE, SHORT-CHAIN DEHYDROGENASE/REDUCTASE FAMILY (AFU_ORTHOLOGUE AFUA_5G02870)"/>
    <property type="match status" value="1"/>
</dbReference>
<dbReference type="PRINTS" id="PR00080">
    <property type="entry name" value="SDRFAMILY"/>
</dbReference>
<keyword evidence="4" id="KW-1185">Reference proteome</keyword>
<evidence type="ECO:0000256" key="1">
    <source>
        <dbReference type="ARBA" id="ARBA00006484"/>
    </source>
</evidence>
<dbReference type="InterPro" id="IPR036291">
    <property type="entry name" value="NAD(P)-bd_dom_sf"/>
</dbReference>
<protein>
    <submittedName>
        <fullName evidence="3">SDR family oxidoreductase</fullName>
    </submittedName>
</protein>
<organism evidence="3 4">
    <name type="scientific">Aeromicrobium yanjiei</name>
    <dbReference type="NCBI Taxonomy" id="2662028"/>
    <lineage>
        <taxon>Bacteria</taxon>
        <taxon>Bacillati</taxon>
        <taxon>Actinomycetota</taxon>
        <taxon>Actinomycetes</taxon>
        <taxon>Propionibacteriales</taxon>
        <taxon>Nocardioidaceae</taxon>
        <taxon>Aeromicrobium</taxon>
    </lineage>
</organism>
<keyword evidence="2" id="KW-0560">Oxidoreductase</keyword>
<dbReference type="Gene3D" id="3.40.50.720">
    <property type="entry name" value="NAD(P)-binding Rossmann-like Domain"/>
    <property type="match status" value="1"/>
</dbReference>
<evidence type="ECO:0000313" key="4">
    <source>
        <dbReference type="Proteomes" id="UP000392064"/>
    </source>
</evidence>
<sequence length="246" mass="24861">MVTGAATGIGAAAVHVFAAEGATVTATYRQSRPGSDVEALARWLPCDFRDEEDAEATVAEAARGMGGLDVLLHAAGRWAPGLAGDVTRAELDDMLDTNVKATVFANQAAFRAMSSGGGRIINLGSGEAITGVAHAAAYSLSKGAVHSWTRAAARSWGSSGVTVNALVPAVETPGAERLREYMGPAGAAALHASLATRMAVSSSSGEGLGDPVRDLGPMMVFLAGEGSRFVTGQLLSVTGGMTMLGA</sequence>
<dbReference type="EMBL" id="CP045737">
    <property type="protein sequence ID" value="QGG43235.1"/>
    <property type="molecule type" value="Genomic_DNA"/>
</dbReference>
<gene>
    <name evidence="3" type="ORF">GEV26_09380</name>
</gene>
<dbReference type="InterPro" id="IPR002347">
    <property type="entry name" value="SDR_fam"/>
</dbReference>
<dbReference type="AlphaFoldDB" id="A0A5Q2MQU3"/>
<dbReference type="PANTHER" id="PTHR43639:SF1">
    <property type="entry name" value="SHORT-CHAIN DEHYDROGENASE_REDUCTASE FAMILY PROTEIN"/>
    <property type="match status" value="1"/>
</dbReference>
<dbReference type="Proteomes" id="UP000392064">
    <property type="component" value="Chromosome"/>
</dbReference>
<evidence type="ECO:0000313" key="3">
    <source>
        <dbReference type="EMBL" id="QGG43235.1"/>
    </source>
</evidence>
<evidence type="ECO:0000256" key="2">
    <source>
        <dbReference type="ARBA" id="ARBA00023002"/>
    </source>
</evidence>
<reference evidence="3 4" key="1">
    <citation type="submission" date="2019-11" db="EMBL/GenBank/DDBJ databases">
        <authorList>
            <person name="Li J."/>
        </authorList>
    </citation>
    <scope>NUCLEOTIDE SEQUENCE [LARGE SCALE GENOMIC DNA]</scope>
    <source>
        <strain evidence="3 4">MF47</strain>
    </source>
</reference>
<comment type="similarity">
    <text evidence="1">Belongs to the short-chain dehydrogenases/reductases (SDR) family.</text>
</comment>
<dbReference type="Pfam" id="PF13561">
    <property type="entry name" value="adh_short_C2"/>
    <property type="match status" value="1"/>
</dbReference>
<dbReference type="KEGG" id="aef:GEV26_09380"/>
<dbReference type="CDD" id="cd05233">
    <property type="entry name" value="SDR_c"/>
    <property type="match status" value="1"/>
</dbReference>
<dbReference type="PRINTS" id="PR00081">
    <property type="entry name" value="GDHRDH"/>
</dbReference>